<organism evidence="2 3">
    <name type="scientific">Aurantiacibacter flavus</name>
    <dbReference type="NCBI Taxonomy" id="3145232"/>
    <lineage>
        <taxon>Bacteria</taxon>
        <taxon>Pseudomonadati</taxon>
        <taxon>Pseudomonadota</taxon>
        <taxon>Alphaproteobacteria</taxon>
        <taxon>Sphingomonadales</taxon>
        <taxon>Erythrobacteraceae</taxon>
        <taxon>Aurantiacibacter</taxon>
    </lineage>
</organism>
<sequence>MSEPPPLLRAPPFPWTQAAREATSPAPDHEPDKTDDLFEAIRAARVGGTFWAKPCDIDEPVERVLRPRTEPELADLQATYGTNNTLSVAGGDRDPWSVLPQAKQLVAHGDDEWIALATIIGIPVQVLSPGTFGAPSDDEAALKGKAQAELARPMPDPFSNRWLAPHEAIALLAEWRRVIDGNRGTGGQTIVAACGMSWWKRDEIRRFLWVPDTRLRITQTGRTALAHARRHGGAVAVWPSRISPALIARAQAMGVDLVRVEDGFVRSAGLGSNLVPPASVVVDRQGIHFDPSTPSDLETILATTDFSLALLERASKLRENIVAAGISKYSRSNGVRTKPSESPKRARRVVLVPGQVEDDMSVLAGGGGMTSNLELLKRTRALEPEAEIWWRPHPDVDAGHRNGIVSDKDALHYADRIVREGSMADLLDEVDALHVLTSLSGFEALLRGREVTCHGTPFFAGWGLTRDLGAVPTRRGRQLTLDELVAGVLLLYPRYLDPVTGLPCPPEVLIRRMTEGTMPNRQGWVEPIRRLQGRIVSRFRPRRAKSARP</sequence>
<feature type="region of interest" description="Disordered" evidence="1">
    <location>
        <begin position="1"/>
        <end position="37"/>
    </location>
</feature>
<feature type="compositionally biased region" description="Pro residues" evidence="1">
    <location>
        <begin position="1"/>
        <end position="14"/>
    </location>
</feature>
<gene>
    <name evidence="2" type="ORF">ABDJ38_13115</name>
</gene>
<dbReference type="Proteomes" id="UP001484535">
    <property type="component" value="Unassembled WGS sequence"/>
</dbReference>
<evidence type="ECO:0000313" key="3">
    <source>
        <dbReference type="Proteomes" id="UP001484535"/>
    </source>
</evidence>
<evidence type="ECO:0000256" key="1">
    <source>
        <dbReference type="SAM" id="MobiDB-lite"/>
    </source>
</evidence>
<keyword evidence="2" id="KW-0808">Transferase</keyword>
<dbReference type="CDD" id="cd16439">
    <property type="entry name" value="beta_Kdo_transferase_KpsC_2"/>
    <property type="match status" value="1"/>
</dbReference>
<comment type="caution">
    <text evidence="2">The sequence shown here is derived from an EMBL/GenBank/DDBJ whole genome shotgun (WGS) entry which is preliminary data.</text>
</comment>
<feature type="compositionally biased region" description="Basic and acidic residues" evidence="1">
    <location>
        <begin position="27"/>
        <end position="36"/>
    </location>
</feature>
<dbReference type="EMBL" id="JBDLBR010000004">
    <property type="protein sequence ID" value="MEN7538117.1"/>
    <property type="molecule type" value="Genomic_DNA"/>
</dbReference>
<keyword evidence="3" id="KW-1185">Reference proteome</keyword>
<evidence type="ECO:0000313" key="2">
    <source>
        <dbReference type="EMBL" id="MEN7538117.1"/>
    </source>
</evidence>
<dbReference type="GO" id="GO:0016740">
    <property type="term" value="F:transferase activity"/>
    <property type="evidence" value="ECO:0007669"/>
    <property type="project" value="UniProtKB-KW"/>
</dbReference>
<dbReference type="InterPro" id="IPR007833">
    <property type="entry name" value="Capsule_polysaccharide_synth"/>
</dbReference>
<proteinExistence type="predicted"/>
<dbReference type="RefSeq" id="WP_346785571.1">
    <property type="nucleotide sequence ID" value="NZ_JBDLBR010000004.1"/>
</dbReference>
<reference evidence="2 3" key="1">
    <citation type="submission" date="2024-05" db="EMBL/GenBank/DDBJ databases">
        <authorList>
            <person name="Park S."/>
        </authorList>
    </citation>
    <scope>NUCLEOTIDE SEQUENCE [LARGE SCALE GENOMIC DNA]</scope>
    <source>
        <strain evidence="2 3">DGU5</strain>
    </source>
</reference>
<name>A0ABV0D223_9SPHN</name>
<accession>A0ABV0D223</accession>
<dbReference type="Pfam" id="PF05159">
    <property type="entry name" value="Capsule_synth"/>
    <property type="match status" value="1"/>
</dbReference>
<protein>
    <submittedName>
        <fullName evidence="2">Beta-3-deoxy-D-manno-oct-2-ulosonic acid transferase</fullName>
    </submittedName>
</protein>